<dbReference type="RefSeq" id="WP_270141560.1">
    <property type="nucleotide sequence ID" value="NZ_CP115450.1"/>
</dbReference>
<reference evidence="3" key="1">
    <citation type="submission" date="2022-12" db="EMBL/GenBank/DDBJ databases">
        <authorList>
            <person name="Mo P."/>
        </authorList>
    </citation>
    <scope>NUCLEOTIDE SEQUENCE [LARGE SCALE GENOMIC DNA]</scope>
    <source>
        <strain evidence="3">HUAS 3-15</strain>
    </source>
</reference>
<proteinExistence type="predicted"/>
<evidence type="ECO:0000256" key="1">
    <source>
        <dbReference type="SAM" id="MobiDB-lite"/>
    </source>
</evidence>
<dbReference type="Gene3D" id="3.40.109.10">
    <property type="entry name" value="NADH Oxidase"/>
    <property type="match status" value="1"/>
</dbReference>
<feature type="region of interest" description="Disordered" evidence="1">
    <location>
        <begin position="1"/>
        <end position="40"/>
    </location>
</feature>
<dbReference type="InterPro" id="IPR000415">
    <property type="entry name" value="Nitroreductase-like"/>
</dbReference>
<accession>A0ABY7PYV6</accession>
<gene>
    <name evidence="2" type="ORF">O1G21_06510</name>
</gene>
<dbReference type="Proteomes" id="UP001212821">
    <property type="component" value="Chromosome"/>
</dbReference>
<feature type="compositionally biased region" description="Basic and acidic residues" evidence="1">
    <location>
        <begin position="11"/>
        <end position="21"/>
    </location>
</feature>
<protein>
    <submittedName>
        <fullName evidence="2">Uncharacterized protein</fullName>
    </submittedName>
</protein>
<dbReference type="EMBL" id="CP115450">
    <property type="protein sequence ID" value="WBP85535.1"/>
    <property type="molecule type" value="Genomic_DNA"/>
</dbReference>
<evidence type="ECO:0000313" key="2">
    <source>
        <dbReference type="EMBL" id="WBP85535.1"/>
    </source>
</evidence>
<evidence type="ECO:0000313" key="3">
    <source>
        <dbReference type="Proteomes" id="UP001212821"/>
    </source>
</evidence>
<name>A0ABY7PYV6_9ACTN</name>
<sequence>MRPGQRAADGGVRDPGVREPARPAGRAGIELPGRRESEAQRREVFARKTCRFHDGGPVTREDLTALLAPRPADSFGRELGLLGFPELGRVLRWFGQFHSEERLLPKYAYASPGAPNATQLYLETGGLDGPAAGLH</sequence>
<organism evidence="2 3">
    <name type="scientific">Kitasatospora cathayae</name>
    <dbReference type="NCBI Taxonomy" id="3004092"/>
    <lineage>
        <taxon>Bacteria</taxon>
        <taxon>Bacillati</taxon>
        <taxon>Actinomycetota</taxon>
        <taxon>Actinomycetes</taxon>
        <taxon>Kitasatosporales</taxon>
        <taxon>Streptomycetaceae</taxon>
        <taxon>Kitasatospora</taxon>
    </lineage>
</organism>
<keyword evidence="3" id="KW-1185">Reference proteome</keyword>